<proteinExistence type="predicted"/>
<dbReference type="RefSeq" id="XP_040737830.1">
    <property type="nucleotide sequence ID" value="XM_040882232.1"/>
</dbReference>
<dbReference type="AlphaFoldDB" id="A0A364LBX2"/>
<dbReference type="InterPro" id="IPR020843">
    <property type="entry name" value="ER"/>
</dbReference>
<sequence length="332" mass="35377">MRALWSSPSQDPESKSTTNQLALTERPIPALTPSTILVKVSASGVNPSDVANALMNVFGEFQPRIPGRDFAGVVHESQNPALPPGTAVFGTSGNALSFTCDGTAAEYVLVPEDAVMPKPRSLSMAQAAVVGVPYTTALLALEATHTQRADRVLILGGTGAVGTAAAHIARCWGCSVVTTARRDDVADINIISDPNLHEISKFFENGKADVIIDTIGSATLMSRAMKVLALRGRYCVLAGPTGQAPKYDLSLTDLYRKNHTICGVNSIPHQPAEMAERMKRLAHMFDEDGLEPPAEDGLTLVPIERGVEAYKDAAQSKGRKHVIVIDDNESTH</sequence>
<dbReference type="PANTHER" id="PTHR43482">
    <property type="entry name" value="PROTEIN AST1-RELATED"/>
    <property type="match status" value="1"/>
</dbReference>
<organism evidence="3 4">
    <name type="scientific">Talaromyces amestolkiae</name>
    <dbReference type="NCBI Taxonomy" id="1196081"/>
    <lineage>
        <taxon>Eukaryota</taxon>
        <taxon>Fungi</taxon>
        <taxon>Dikarya</taxon>
        <taxon>Ascomycota</taxon>
        <taxon>Pezizomycotina</taxon>
        <taxon>Eurotiomycetes</taxon>
        <taxon>Eurotiomycetidae</taxon>
        <taxon>Eurotiales</taxon>
        <taxon>Trichocomaceae</taxon>
        <taxon>Talaromyces</taxon>
        <taxon>Talaromyces sect. Talaromyces</taxon>
    </lineage>
</organism>
<dbReference type="InterPro" id="IPR052585">
    <property type="entry name" value="Lipid_raft_assoc_Zn_ADH"/>
</dbReference>
<dbReference type="PANTHER" id="PTHR43482:SF1">
    <property type="entry name" value="PROTEIN AST1-RELATED"/>
    <property type="match status" value="1"/>
</dbReference>
<dbReference type="InterPro" id="IPR036291">
    <property type="entry name" value="NAD(P)-bd_dom_sf"/>
</dbReference>
<evidence type="ECO:0000313" key="4">
    <source>
        <dbReference type="Proteomes" id="UP000249363"/>
    </source>
</evidence>
<dbReference type="EMBL" id="MIKG01000023">
    <property type="protein sequence ID" value="RAO73316.1"/>
    <property type="molecule type" value="Genomic_DNA"/>
</dbReference>
<dbReference type="SUPFAM" id="SSF50129">
    <property type="entry name" value="GroES-like"/>
    <property type="match status" value="1"/>
</dbReference>
<evidence type="ECO:0000256" key="1">
    <source>
        <dbReference type="SAM" id="MobiDB-lite"/>
    </source>
</evidence>
<dbReference type="STRING" id="1196081.A0A364LBX2"/>
<evidence type="ECO:0000313" key="3">
    <source>
        <dbReference type="EMBL" id="RAO73316.1"/>
    </source>
</evidence>
<dbReference type="GO" id="GO:0016491">
    <property type="term" value="F:oxidoreductase activity"/>
    <property type="evidence" value="ECO:0007669"/>
    <property type="project" value="InterPro"/>
</dbReference>
<dbReference type="SUPFAM" id="SSF51735">
    <property type="entry name" value="NAD(P)-binding Rossmann-fold domains"/>
    <property type="match status" value="1"/>
</dbReference>
<feature type="region of interest" description="Disordered" evidence="1">
    <location>
        <begin position="1"/>
        <end position="26"/>
    </location>
</feature>
<feature type="domain" description="Enoyl reductase (ER)" evidence="2">
    <location>
        <begin position="16"/>
        <end position="325"/>
    </location>
</feature>
<comment type="caution">
    <text evidence="3">The sequence shown here is derived from an EMBL/GenBank/DDBJ whole genome shotgun (WGS) entry which is preliminary data.</text>
</comment>
<dbReference type="InterPro" id="IPR011032">
    <property type="entry name" value="GroES-like_sf"/>
</dbReference>
<accession>A0A364LBX2</accession>
<dbReference type="Pfam" id="PF00107">
    <property type="entry name" value="ADH_zinc_N"/>
    <property type="match status" value="1"/>
</dbReference>
<feature type="compositionally biased region" description="Polar residues" evidence="1">
    <location>
        <begin position="1"/>
        <end position="22"/>
    </location>
</feature>
<dbReference type="InterPro" id="IPR013149">
    <property type="entry name" value="ADH-like_C"/>
</dbReference>
<protein>
    <recommendedName>
        <fullName evidence="2">Enoyl reductase (ER) domain-containing protein</fullName>
    </recommendedName>
</protein>
<dbReference type="Proteomes" id="UP000249363">
    <property type="component" value="Unassembled WGS sequence"/>
</dbReference>
<dbReference type="Gene3D" id="3.40.50.720">
    <property type="entry name" value="NAD(P)-binding Rossmann-like Domain"/>
    <property type="match status" value="1"/>
</dbReference>
<dbReference type="OrthoDB" id="201656at2759"/>
<dbReference type="InterPro" id="IPR013154">
    <property type="entry name" value="ADH-like_N"/>
</dbReference>
<dbReference type="Gene3D" id="3.90.180.10">
    <property type="entry name" value="Medium-chain alcohol dehydrogenases, catalytic domain"/>
    <property type="match status" value="1"/>
</dbReference>
<dbReference type="SMART" id="SM00829">
    <property type="entry name" value="PKS_ER"/>
    <property type="match status" value="1"/>
</dbReference>
<reference evidence="3 4" key="1">
    <citation type="journal article" date="2017" name="Biotechnol. Biofuels">
        <title>Differential beta-glucosidase expression as a function of carbon source availability in Talaromyces amestolkiae: a genomic and proteomic approach.</title>
        <authorList>
            <person name="de Eugenio L.I."/>
            <person name="Mendez-Liter J.A."/>
            <person name="Nieto-Dominguez M."/>
            <person name="Alonso L."/>
            <person name="Gil-Munoz J."/>
            <person name="Barriuso J."/>
            <person name="Prieto A."/>
            <person name="Martinez M.J."/>
        </authorList>
    </citation>
    <scope>NUCLEOTIDE SEQUENCE [LARGE SCALE GENOMIC DNA]</scope>
    <source>
        <strain evidence="3 4">CIB</strain>
    </source>
</reference>
<gene>
    <name evidence="3" type="ORF">BHQ10_009328</name>
</gene>
<keyword evidence="4" id="KW-1185">Reference proteome</keyword>
<evidence type="ECO:0000259" key="2">
    <source>
        <dbReference type="SMART" id="SM00829"/>
    </source>
</evidence>
<name>A0A364LBX2_TALAM</name>
<dbReference type="GeneID" id="63798542"/>
<dbReference type="Pfam" id="PF08240">
    <property type="entry name" value="ADH_N"/>
    <property type="match status" value="1"/>
</dbReference>